<sequence>MMRSTPISAKGFEINRLNCPSDNIEVKNTLEKYLTPRVDVFDRKLRSLFSGYSVSKYKDALDHTLYCKEPEATQVWRLIAPLYAVLVDAIVNPKEQYPAQRRTIILDDQFHKSVLFCAFEILRCTFDIQNISLEGILKLVNVRYIELCAVIDMVLKWGCLLFSHSTHKRFVEIQERILESELWSDDKVYELMDDAANKNSSHISETLKFYNDIIDPNNYLQSTVASNFSQSSGPDMFKGLQSVFGRCNLLLKARSKDLCKSAELSTIIANKVIYQCLYSLFHVQC</sequence>
<dbReference type="GO" id="GO:2000134">
    <property type="term" value="P:negative regulation of G1/S transition of mitotic cell cycle"/>
    <property type="evidence" value="ECO:0007669"/>
    <property type="project" value="TreeGrafter"/>
</dbReference>
<dbReference type="GO" id="GO:0005634">
    <property type="term" value="C:nucleus"/>
    <property type="evidence" value="ECO:0007669"/>
    <property type="project" value="InterPro"/>
</dbReference>
<dbReference type="GO" id="GO:0000977">
    <property type="term" value="F:RNA polymerase II transcription regulatory region sequence-specific DNA binding"/>
    <property type="evidence" value="ECO:0007669"/>
    <property type="project" value="TreeGrafter"/>
</dbReference>
<dbReference type="GO" id="GO:0006357">
    <property type="term" value="P:regulation of transcription by RNA polymerase II"/>
    <property type="evidence" value="ECO:0007669"/>
    <property type="project" value="InterPro"/>
</dbReference>
<organism evidence="2 3">
    <name type="scientific">Physocladia obscura</name>
    <dbReference type="NCBI Taxonomy" id="109957"/>
    <lineage>
        <taxon>Eukaryota</taxon>
        <taxon>Fungi</taxon>
        <taxon>Fungi incertae sedis</taxon>
        <taxon>Chytridiomycota</taxon>
        <taxon>Chytridiomycota incertae sedis</taxon>
        <taxon>Chytridiomycetes</taxon>
        <taxon>Chytridiales</taxon>
        <taxon>Chytriomycetaceae</taxon>
        <taxon>Physocladia</taxon>
    </lineage>
</organism>
<dbReference type="InterPro" id="IPR002720">
    <property type="entry name" value="RB_A"/>
</dbReference>
<dbReference type="Pfam" id="PF01858">
    <property type="entry name" value="RB_A"/>
    <property type="match status" value="1"/>
</dbReference>
<evidence type="ECO:0000259" key="1">
    <source>
        <dbReference type="Pfam" id="PF01858"/>
    </source>
</evidence>
<proteinExistence type="predicted"/>
<gene>
    <name evidence="2" type="ORF">HK100_004091</name>
</gene>
<dbReference type="Gene3D" id="1.10.472.10">
    <property type="entry name" value="Cyclin-like"/>
    <property type="match status" value="1"/>
</dbReference>
<dbReference type="InterPro" id="IPR036915">
    <property type="entry name" value="Cyclin-like_sf"/>
</dbReference>
<dbReference type="EMBL" id="JADGJH010002069">
    <property type="protein sequence ID" value="KAJ3104179.1"/>
    <property type="molecule type" value="Genomic_DNA"/>
</dbReference>
<protein>
    <recommendedName>
        <fullName evidence="1">Retinoblastoma-associated protein A-box domain-containing protein</fullName>
    </recommendedName>
</protein>
<dbReference type="Proteomes" id="UP001211907">
    <property type="component" value="Unassembled WGS sequence"/>
</dbReference>
<dbReference type="SUPFAM" id="SSF47954">
    <property type="entry name" value="Cyclin-like"/>
    <property type="match status" value="1"/>
</dbReference>
<dbReference type="AlphaFoldDB" id="A0AAD5ST97"/>
<dbReference type="GO" id="GO:0030154">
    <property type="term" value="P:cell differentiation"/>
    <property type="evidence" value="ECO:0007669"/>
    <property type="project" value="TreeGrafter"/>
</dbReference>
<evidence type="ECO:0000313" key="3">
    <source>
        <dbReference type="Proteomes" id="UP001211907"/>
    </source>
</evidence>
<comment type="caution">
    <text evidence="2">The sequence shown here is derived from an EMBL/GenBank/DDBJ whole genome shotgun (WGS) entry which is preliminary data.</text>
</comment>
<reference evidence="2" key="1">
    <citation type="submission" date="2020-05" db="EMBL/GenBank/DDBJ databases">
        <title>Phylogenomic resolution of chytrid fungi.</title>
        <authorList>
            <person name="Stajich J.E."/>
            <person name="Amses K."/>
            <person name="Simmons R."/>
            <person name="Seto K."/>
            <person name="Myers J."/>
            <person name="Bonds A."/>
            <person name="Quandt C.A."/>
            <person name="Barry K."/>
            <person name="Liu P."/>
            <person name="Grigoriev I."/>
            <person name="Longcore J.E."/>
            <person name="James T.Y."/>
        </authorList>
    </citation>
    <scope>NUCLEOTIDE SEQUENCE</scope>
    <source>
        <strain evidence="2">JEL0513</strain>
    </source>
</reference>
<dbReference type="GO" id="GO:0000785">
    <property type="term" value="C:chromatin"/>
    <property type="evidence" value="ECO:0007669"/>
    <property type="project" value="TreeGrafter"/>
</dbReference>
<dbReference type="PANTHER" id="PTHR13742">
    <property type="entry name" value="RETINOBLASTOMA-ASSOCIATED PROTEIN RB -RELATED"/>
    <property type="match status" value="1"/>
</dbReference>
<accession>A0AAD5ST97</accession>
<name>A0AAD5ST97_9FUNG</name>
<dbReference type="PANTHER" id="PTHR13742:SF17">
    <property type="entry name" value="RE32990P-RELATED"/>
    <property type="match status" value="1"/>
</dbReference>
<keyword evidence="3" id="KW-1185">Reference proteome</keyword>
<feature type="domain" description="Retinoblastoma-associated protein A-box" evidence="1">
    <location>
        <begin position="57"/>
        <end position="186"/>
    </location>
</feature>
<evidence type="ECO:0000313" key="2">
    <source>
        <dbReference type="EMBL" id="KAJ3104179.1"/>
    </source>
</evidence>
<dbReference type="GO" id="GO:0005667">
    <property type="term" value="C:transcription regulator complex"/>
    <property type="evidence" value="ECO:0007669"/>
    <property type="project" value="TreeGrafter"/>
</dbReference>
<dbReference type="InterPro" id="IPR028309">
    <property type="entry name" value="RB_fam"/>
</dbReference>